<dbReference type="Proteomes" id="UP000284547">
    <property type="component" value="Unassembled WGS sequence"/>
</dbReference>
<dbReference type="EMBL" id="QWEY01000010">
    <property type="protein sequence ID" value="RGP36049.1"/>
    <property type="molecule type" value="Genomic_DNA"/>
</dbReference>
<keyword evidence="1" id="KW-1133">Transmembrane helix</keyword>
<sequence length="329" mass="36983">MKKALRLFGRGFQLKAAVMLLVWVWLAVSFHAHGALGLALHGALLTLGAGFGWAAWQRRWGLLWSGMAALAAMAALWWVMQDPRDDRIWAKDVRHGVTAEFDGDRVTLRNVRNFRWQDPDNAIESWETRVVDADRITSLDMFTSVWDSPLIAHVLVSFGFADGQRIVFSGEIRREEGEVFSALGGFFRRYELVMIAADERDIVHLRTDARGEQVSLFPVTLDAAARKQLFFNFVNRANELAAEPEWYHTLLANCTTVPFRLVKGIAPGLALDWRVLASGHLPGFLHELGVVRPDVPLEQVLERAKLPKAGMHAPSSQSYSDLLRSAWTP</sequence>
<gene>
    <name evidence="3" type="ORF">D1012_16690</name>
</gene>
<keyword evidence="1" id="KW-0472">Membrane</keyword>
<comment type="caution">
    <text evidence="3">The sequence shown here is derived from an EMBL/GenBank/DDBJ whole genome shotgun (WGS) entry which is preliminary data.</text>
</comment>
<feature type="transmembrane region" description="Helical" evidence="1">
    <location>
        <begin position="62"/>
        <end position="80"/>
    </location>
</feature>
<dbReference type="OrthoDB" id="274718at2"/>
<name>A0A411YZ14_9RHOB</name>
<evidence type="ECO:0000313" key="4">
    <source>
        <dbReference type="Proteomes" id="UP000284547"/>
    </source>
</evidence>
<organism evidence="3 4">
    <name type="scientific">Pseudotabrizicola alkalilacus</name>
    <dbReference type="NCBI Taxonomy" id="2305252"/>
    <lineage>
        <taxon>Bacteria</taxon>
        <taxon>Pseudomonadati</taxon>
        <taxon>Pseudomonadota</taxon>
        <taxon>Alphaproteobacteria</taxon>
        <taxon>Rhodobacterales</taxon>
        <taxon>Paracoccaceae</taxon>
        <taxon>Pseudotabrizicola</taxon>
    </lineage>
</organism>
<dbReference type="AlphaFoldDB" id="A0A411YZ14"/>
<accession>A0A411YZ14</accession>
<dbReference type="InterPro" id="IPR025178">
    <property type="entry name" value="Lnb_N"/>
</dbReference>
<keyword evidence="4" id="KW-1185">Reference proteome</keyword>
<dbReference type="RefSeq" id="WP_118154887.1">
    <property type="nucleotide sequence ID" value="NZ_QWEY01000010.1"/>
</dbReference>
<proteinExistence type="predicted"/>
<reference evidence="3 4" key="1">
    <citation type="submission" date="2018-08" db="EMBL/GenBank/DDBJ databases">
        <title>Flavobacterium tibetense sp. nov., isolated from a wetland YonghuCo on Tibetan Plateau.</title>
        <authorList>
            <person name="Phurbu D."/>
            <person name="Lu H."/>
            <person name="Xing P."/>
        </authorList>
    </citation>
    <scope>NUCLEOTIDE SEQUENCE [LARGE SCALE GENOMIC DNA]</scope>
    <source>
        <strain evidence="3 4">DJC</strain>
    </source>
</reference>
<evidence type="ECO:0000313" key="3">
    <source>
        <dbReference type="EMBL" id="RGP36049.1"/>
    </source>
</evidence>
<evidence type="ECO:0000259" key="2">
    <source>
        <dbReference type="Pfam" id="PF13387"/>
    </source>
</evidence>
<keyword evidence="1" id="KW-0812">Transmembrane</keyword>
<feature type="transmembrane region" description="Helical" evidence="1">
    <location>
        <begin position="12"/>
        <end position="32"/>
    </location>
</feature>
<feature type="transmembrane region" description="Helical" evidence="1">
    <location>
        <begin position="38"/>
        <end position="55"/>
    </location>
</feature>
<dbReference type="Pfam" id="PF13387">
    <property type="entry name" value="Lnb_N"/>
    <property type="match status" value="1"/>
</dbReference>
<protein>
    <submittedName>
        <fullName evidence="3">DUF4105 domain-containing protein</fullName>
    </submittedName>
</protein>
<feature type="domain" description="Lnb N-terminal periplasmic" evidence="2">
    <location>
        <begin position="124"/>
        <end position="278"/>
    </location>
</feature>
<evidence type="ECO:0000256" key="1">
    <source>
        <dbReference type="SAM" id="Phobius"/>
    </source>
</evidence>